<name>A0A6P1EBG0_LENHI</name>
<protein>
    <submittedName>
        <fullName evidence="3">Exopolyphosphatase</fullName>
    </submittedName>
</protein>
<dbReference type="SUPFAM" id="SSF53067">
    <property type="entry name" value="Actin-like ATPase domain"/>
    <property type="match status" value="2"/>
</dbReference>
<dbReference type="Pfam" id="PF02541">
    <property type="entry name" value="Ppx-GppA"/>
    <property type="match status" value="1"/>
</dbReference>
<dbReference type="Gene3D" id="3.30.420.150">
    <property type="entry name" value="Exopolyphosphatase. Domain 2"/>
    <property type="match status" value="1"/>
</dbReference>
<accession>A0A6P1EBG0</accession>
<sequence>MAGMQNLVILDIGSNSVRMAINQILNDGSYREIKRVKSDSRLSEGMGKAKVLQPQAMERTIQALADFKAIYQQYRSDSVIGIATAAVRQAKNQTDFLQAVKKRIGITIRVLSGVQEAYYDYLGVINRLGIKNCLILDIGGASCELIRVVNGQSKNLTSIPIGAVNISEQFHLNDNVSGANLFNAQFHIQKLYSRIKWLKHSQREPLVLLGGANRTLARINRTRQGMKRVDSIHGYHLSYEQVNRTYLNLLRGDVKRRRQIKGLEHDRADIIVGGLLPLMVLMDKVDTRKVLFSESGVREGIITEFVENKSEH</sequence>
<dbReference type="Gene3D" id="3.30.420.40">
    <property type="match status" value="1"/>
</dbReference>
<comment type="similarity">
    <text evidence="1">Belongs to the GppA/Ppx family.</text>
</comment>
<feature type="domain" description="Ppx/GppA phosphatase N-terminal" evidence="2">
    <location>
        <begin position="28"/>
        <end position="306"/>
    </location>
</feature>
<evidence type="ECO:0000313" key="3">
    <source>
        <dbReference type="EMBL" id="QHB52541.1"/>
    </source>
</evidence>
<dbReference type="PANTHER" id="PTHR30005">
    <property type="entry name" value="EXOPOLYPHOSPHATASE"/>
    <property type="match status" value="1"/>
</dbReference>
<dbReference type="GO" id="GO:0016462">
    <property type="term" value="F:pyrophosphatase activity"/>
    <property type="evidence" value="ECO:0007669"/>
    <property type="project" value="TreeGrafter"/>
</dbReference>
<proteinExistence type="inferred from homology"/>
<dbReference type="EMBL" id="CP047121">
    <property type="protein sequence ID" value="QHB52541.1"/>
    <property type="molecule type" value="Genomic_DNA"/>
</dbReference>
<evidence type="ECO:0000256" key="1">
    <source>
        <dbReference type="ARBA" id="ARBA00007125"/>
    </source>
</evidence>
<gene>
    <name evidence="3" type="ORF">GQR93_10230</name>
</gene>
<evidence type="ECO:0000313" key="4">
    <source>
        <dbReference type="Proteomes" id="UP000465035"/>
    </source>
</evidence>
<dbReference type="InterPro" id="IPR050273">
    <property type="entry name" value="GppA/Ppx_hydrolase"/>
</dbReference>
<dbReference type="PANTHER" id="PTHR30005:SF0">
    <property type="entry name" value="RETROGRADE REGULATION PROTEIN 2"/>
    <property type="match status" value="1"/>
</dbReference>
<reference evidence="3 4" key="1">
    <citation type="submission" date="2019-12" db="EMBL/GenBank/DDBJ databases">
        <title>Lactobacillus hilgardii FLUB.</title>
        <authorList>
            <person name="Gustaw K."/>
        </authorList>
    </citation>
    <scope>NUCLEOTIDE SEQUENCE [LARGE SCALE GENOMIC DNA]</scope>
    <source>
        <strain evidence="3 4">FLUB</strain>
    </source>
</reference>
<dbReference type="InterPro" id="IPR043129">
    <property type="entry name" value="ATPase_NBD"/>
</dbReference>
<dbReference type="InterPro" id="IPR003695">
    <property type="entry name" value="Ppx_GppA_N"/>
</dbReference>
<dbReference type="CDD" id="cd24052">
    <property type="entry name" value="ASKHA_NBD_HpPPX-GppA-like"/>
    <property type="match status" value="1"/>
</dbReference>
<organism evidence="3 4">
    <name type="scientific">Lentilactobacillus hilgardii</name>
    <name type="common">Lactobacillus hilgardii</name>
    <dbReference type="NCBI Taxonomy" id="1588"/>
    <lineage>
        <taxon>Bacteria</taxon>
        <taxon>Bacillati</taxon>
        <taxon>Bacillota</taxon>
        <taxon>Bacilli</taxon>
        <taxon>Lactobacillales</taxon>
        <taxon>Lactobacillaceae</taxon>
        <taxon>Lentilactobacillus</taxon>
    </lineage>
</organism>
<dbReference type="AlphaFoldDB" id="A0A6P1EBG0"/>
<dbReference type="Proteomes" id="UP000465035">
    <property type="component" value="Chromosome"/>
</dbReference>
<evidence type="ECO:0000259" key="2">
    <source>
        <dbReference type="Pfam" id="PF02541"/>
    </source>
</evidence>